<proteinExistence type="predicted"/>
<name>A0A6A6QNW9_9PEZI</name>
<dbReference type="OrthoDB" id="3061561at2759"/>
<reference evidence="2" key="1">
    <citation type="journal article" date="2020" name="Stud. Mycol.">
        <title>101 Dothideomycetes genomes: a test case for predicting lifestyles and emergence of pathogens.</title>
        <authorList>
            <person name="Haridas S."/>
            <person name="Albert R."/>
            <person name="Binder M."/>
            <person name="Bloem J."/>
            <person name="Labutti K."/>
            <person name="Salamov A."/>
            <person name="Andreopoulos B."/>
            <person name="Baker S."/>
            <person name="Barry K."/>
            <person name="Bills G."/>
            <person name="Bluhm B."/>
            <person name="Cannon C."/>
            <person name="Castanera R."/>
            <person name="Culley D."/>
            <person name="Daum C."/>
            <person name="Ezra D."/>
            <person name="Gonzalez J."/>
            <person name="Henrissat B."/>
            <person name="Kuo A."/>
            <person name="Liang C."/>
            <person name="Lipzen A."/>
            <person name="Lutzoni F."/>
            <person name="Magnuson J."/>
            <person name="Mondo S."/>
            <person name="Nolan M."/>
            <person name="Ohm R."/>
            <person name="Pangilinan J."/>
            <person name="Park H.-J."/>
            <person name="Ramirez L."/>
            <person name="Alfaro M."/>
            <person name="Sun H."/>
            <person name="Tritt A."/>
            <person name="Yoshinaga Y."/>
            <person name="Zwiers L.-H."/>
            <person name="Turgeon B."/>
            <person name="Goodwin S."/>
            <person name="Spatafora J."/>
            <person name="Crous P."/>
            <person name="Grigoriev I."/>
        </authorList>
    </citation>
    <scope>NUCLEOTIDE SEQUENCE</scope>
    <source>
        <strain evidence="2">CBS 269.34</strain>
    </source>
</reference>
<gene>
    <name evidence="2" type="ORF">BU16DRAFT_464302</name>
</gene>
<keyword evidence="1" id="KW-1133">Transmembrane helix</keyword>
<keyword evidence="1" id="KW-0812">Transmembrane</keyword>
<accession>A0A6A6QNW9</accession>
<dbReference type="PANTHER" id="PTHR35043:SF8">
    <property type="entry name" value="DUF4220 DOMAIN-CONTAINING PROTEIN"/>
    <property type="match status" value="1"/>
</dbReference>
<organism evidence="2 3">
    <name type="scientific">Lophium mytilinum</name>
    <dbReference type="NCBI Taxonomy" id="390894"/>
    <lineage>
        <taxon>Eukaryota</taxon>
        <taxon>Fungi</taxon>
        <taxon>Dikarya</taxon>
        <taxon>Ascomycota</taxon>
        <taxon>Pezizomycotina</taxon>
        <taxon>Dothideomycetes</taxon>
        <taxon>Pleosporomycetidae</taxon>
        <taxon>Mytilinidiales</taxon>
        <taxon>Mytilinidiaceae</taxon>
        <taxon>Lophium</taxon>
    </lineage>
</organism>
<feature type="non-terminal residue" evidence="2">
    <location>
        <position position="1"/>
    </location>
</feature>
<dbReference type="Proteomes" id="UP000799750">
    <property type="component" value="Unassembled WGS sequence"/>
</dbReference>
<protein>
    <submittedName>
        <fullName evidence="2">Uncharacterized protein</fullName>
    </submittedName>
</protein>
<evidence type="ECO:0000313" key="3">
    <source>
        <dbReference type="Proteomes" id="UP000799750"/>
    </source>
</evidence>
<keyword evidence="3" id="KW-1185">Reference proteome</keyword>
<evidence type="ECO:0000256" key="1">
    <source>
        <dbReference type="SAM" id="Phobius"/>
    </source>
</evidence>
<evidence type="ECO:0000313" key="2">
    <source>
        <dbReference type="EMBL" id="KAF2493819.1"/>
    </source>
</evidence>
<dbReference type="EMBL" id="MU004191">
    <property type="protein sequence ID" value="KAF2493819.1"/>
    <property type="molecule type" value="Genomic_DNA"/>
</dbReference>
<dbReference type="PANTHER" id="PTHR35043">
    <property type="entry name" value="TRANSCRIPTION FACTOR DOMAIN-CONTAINING PROTEIN"/>
    <property type="match status" value="1"/>
</dbReference>
<dbReference type="AlphaFoldDB" id="A0A6A6QNW9"/>
<feature type="transmembrane region" description="Helical" evidence="1">
    <location>
        <begin position="25"/>
        <end position="42"/>
    </location>
</feature>
<sequence length="227" mass="26031">SYESPMSLEGKLGFVPEPNGRGTRGLLWSCVFTWILCLWVLFHINIPTPNESTRKVAGPKTWFFFLGIIGPEWVATMAFTQFRDAQQFVIQMLRQLPLTHWTPTQGFYCGMGGFAIIPPEGLPKQFPVNTQQLCWLIENGHVKPPTITLKEIRDKSKMDSLLKGFALVQTLWFAAQYIARNVQRLDTSTLEVMTISYIVSTLPFGLLWWRKPYDVDSPTLLEPHIWP</sequence>
<keyword evidence="1" id="KW-0472">Membrane</keyword>
<feature type="transmembrane region" description="Helical" evidence="1">
    <location>
        <begin position="62"/>
        <end position="82"/>
    </location>
</feature>